<dbReference type="EMBL" id="LAZR01008887">
    <property type="protein sequence ID" value="KKM75967.1"/>
    <property type="molecule type" value="Genomic_DNA"/>
</dbReference>
<comment type="caution">
    <text evidence="1">The sequence shown here is derived from an EMBL/GenBank/DDBJ whole genome shotgun (WGS) entry which is preliminary data.</text>
</comment>
<dbReference type="AlphaFoldDB" id="A0A0F9N364"/>
<sequence length="222" mass="26671">MEYLSDHFNIEEQGGSFFLPLIKKQVQQFQELYPDYWFHSTGTDVKTSRCSICDEIITPRNHCGHELREIYDGFRCVRIPQDFKPVHITITKYPYWKYRVIFDQNEETGETIDNYDYSIVNYLIELISNCYEDWNYKWEEIPIPYSEFKDLEKVDYCPCLSGKKNLECCAEKDGILMTYIEFWKDSSKIYKYQTKPKKLYKVVLKRGTHPIIVVKAELFYID</sequence>
<evidence type="ECO:0000313" key="1">
    <source>
        <dbReference type="EMBL" id="KKM75967.1"/>
    </source>
</evidence>
<gene>
    <name evidence="1" type="ORF">LCGC14_1384840</name>
</gene>
<name>A0A0F9N364_9ZZZZ</name>
<proteinExistence type="predicted"/>
<organism evidence="1">
    <name type="scientific">marine sediment metagenome</name>
    <dbReference type="NCBI Taxonomy" id="412755"/>
    <lineage>
        <taxon>unclassified sequences</taxon>
        <taxon>metagenomes</taxon>
        <taxon>ecological metagenomes</taxon>
    </lineage>
</organism>
<reference evidence="1" key="1">
    <citation type="journal article" date="2015" name="Nature">
        <title>Complex archaea that bridge the gap between prokaryotes and eukaryotes.</title>
        <authorList>
            <person name="Spang A."/>
            <person name="Saw J.H."/>
            <person name="Jorgensen S.L."/>
            <person name="Zaremba-Niedzwiedzka K."/>
            <person name="Martijn J."/>
            <person name="Lind A.E."/>
            <person name="van Eijk R."/>
            <person name="Schleper C."/>
            <person name="Guy L."/>
            <person name="Ettema T.J."/>
        </authorList>
    </citation>
    <scope>NUCLEOTIDE SEQUENCE</scope>
</reference>
<protein>
    <submittedName>
        <fullName evidence="1">Uncharacterized protein</fullName>
    </submittedName>
</protein>
<accession>A0A0F9N364</accession>